<dbReference type="Proteomes" id="UP001152622">
    <property type="component" value="Chromosome 6"/>
</dbReference>
<sequence length="80" mass="9228">MLNKDVYRWEETLTCIASEHNWNSPSQLWVCPVMPCKRACTGICWDLHWNKKLPIRHCFCVLGLARAWTPMKPEGGGIAQ</sequence>
<accession>A0A9Q1FGA3</accession>
<evidence type="ECO:0000313" key="2">
    <source>
        <dbReference type="Proteomes" id="UP001152622"/>
    </source>
</evidence>
<evidence type="ECO:0000313" key="1">
    <source>
        <dbReference type="EMBL" id="KAJ8357719.1"/>
    </source>
</evidence>
<protein>
    <submittedName>
        <fullName evidence="1">Uncharacterized protein</fullName>
    </submittedName>
</protein>
<comment type="caution">
    <text evidence="1">The sequence shown here is derived from an EMBL/GenBank/DDBJ whole genome shotgun (WGS) entry which is preliminary data.</text>
</comment>
<proteinExistence type="predicted"/>
<keyword evidence="2" id="KW-1185">Reference proteome</keyword>
<dbReference type="EMBL" id="JAINUF010000006">
    <property type="protein sequence ID" value="KAJ8357719.1"/>
    <property type="molecule type" value="Genomic_DNA"/>
</dbReference>
<gene>
    <name evidence="1" type="ORF">SKAU_G00205130</name>
</gene>
<organism evidence="1 2">
    <name type="scientific">Synaphobranchus kaupii</name>
    <name type="common">Kaup's arrowtooth eel</name>
    <dbReference type="NCBI Taxonomy" id="118154"/>
    <lineage>
        <taxon>Eukaryota</taxon>
        <taxon>Metazoa</taxon>
        <taxon>Chordata</taxon>
        <taxon>Craniata</taxon>
        <taxon>Vertebrata</taxon>
        <taxon>Euteleostomi</taxon>
        <taxon>Actinopterygii</taxon>
        <taxon>Neopterygii</taxon>
        <taxon>Teleostei</taxon>
        <taxon>Anguilliformes</taxon>
        <taxon>Synaphobranchidae</taxon>
        <taxon>Synaphobranchus</taxon>
    </lineage>
</organism>
<name>A0A9Q1FGA3_SYNKA</name>
<dbReference type="AlphaFoldDB" id="A0A9Q1FGA3"/>
<reference evidence="1" key="1">
    <citation type="journal article" date="2023" name="Science">
        <title>Genome structures resolve the early diversification of teleost fishes.</title>
        <authorList>
            <person name="Parey E."/>
            <person name="Louis A."/>
            <person name="Montfort J."/>
            <person name="Bouchez O."/>
            <person name="Roques C."/>
            <person name="Iampietro C."/>
            <person name="Lluch J."/>
            <person name="Castinel A."/>
            <person name="Donnadieu C."/>
            <person name="Desvignes T."/>
            <person name="Floi Bucao C."/>
            <person name="Jouanno E."/>
            <person name="Wen M."/>
            <person name="Mejri S."/>
            <person name="Dirks R."/>
            <person name="Jansen H."/>
            <person name="Henkel C."/>
            <person name="Chen W.J."/>
            <person name="Zahm M."/>
            <person name="Cabau C."/>
            <person name="Klopp C."/>
            <person name="Thompson A.W."/>
            <person name="Robinson-Rechavi M."/>
            <person name="Braasch I."/>
            <person name="Lecointre G."/>
            <person name="Bobe J."/>
            <person name="Postlethwait J.H."/>
            <person name="Berthelot C."/>
            <person name="Roest Crollius H."/>
            <person name="Guiguen Y."/>
        </authorList>
    </citation>
    <scope>NUCLEOTIDE SEQUENCE</scope>
    <source>
        <strain evidence="1">WJC10195</strain>
    </source>
</reference>